<keyword evidence="2" id="KW-1185">Reference proteome</keyword>
<proteinExistence type="predicted"/>
<name>A0ABD5R5Y8_9EURY</name>
<evidence type="ECO:0000313" key="1">
    <source>
        <dbReference type="EMBL" id="MFC5365365.1"/>
    </source>
</evidence>
<dbReference type="RefSeq" id="WP_227229341.1">
    <property type="nucleotide sequence ID" value="NZ_JAJCVJ010000001.1"/>
</dbReference>
<organism evidence="1 2">
    <name type="scientific">Salinirubrum litoreum</name>
    <dbReference type="NCBI Taxonomy" id="1126234"/>
    <lineage>
        <taxon>Archaea</taxon>
        <taxon>Methanobacteriati</taxon>
        <taxon>Methanobacteriota</taxon>
        <taxon>Stenosarchaea group</taxon>
        <taxon>Halobacteria</taxon>
        <taxon>Halobacteriales</taxon>
        <taxon>Haloferacaceae</taxon>
        <taxon>Salinirubrum</taxon>
    </lineage>
</organism>
<dbReference type="Proteomes" id="UP001596201">
    <property type="component" value="Unassembled WGS sequence"/>
</dbReference>
<evidence type="ECO:0000313" key="2">
    <source>
        <dbReference type="Proteomes" id="UP001596201"/>
    </source>
</evidence>
<sequence length="182" mass="18582">MTRTTKIAALAVCLLLATSAVSATAFTSITLQRNANIDVVADDTGIVQLSAGSSDFVTLDNGQLAIDVTNGGASGTNVNSTLEIGENATSPTTNAFTITNNDESSHSFTLSYGSLNSDSDTAPNVEFAVFDETGDREASISENSDGTFTMPSGDTFEVVLVVDTTGSATGDDLSGTLTITSS</sequence>
<comment type="caution">
    <text evidence="1">The sequence shown here is derived from an EMBL/GenBank/DDBJ whole genome shotgun (WGS) entry which is preliminary data.</text>
</comment>
<accession>A0ABD5R5Y8</accession>
<dbReference type="AlphaFoldDB" id="A0ABD5R5Y8"/>
<dbReference type="EMBL" id="JBHSKX010000001">
    <property type="protein sequence ID" value="MFC5365365.1"/>
    <property type="molecule type" value="Genomic_DNA"/>
</dbReference>
<protein>
    <submittedName>
        <fullName evidence="1">Uncharacterized protein</fullName>
    </submittedName>
</protein>
<gene>
    <name evidence="1" type="ORF">ACFPJ5_00320</name>
</gene>
<reference evidence="1 2" key="1">
    <citation type="journal article" date="2019" name="Int. J. Syst. Evol. Microbiol.">
        <title>The Global Catalogue of Microorganisms (GCM) 10K type strain sequencing project: providing services to taxonomists for standard genome sequencing and annotation.</title>
        <authorList>
            <consortium name="The Broad Institute Genomics Platform"/>
            <consortium name="The Broad Institute Genome Sequencing Center for Infectious Disease"/>
            <person name="Wu L."/>
            <person name="Ma J."/>
        </authorList>
    </citation>
    <scope>NUCLEOTIDE SEQUENCE [LARGE SCALE GENOMIC DNA]</scope>
    <source>
        <strain evidence="1 2">CGMCC 1.12237</strain>
    </source>
</reference>